<dbReference type="Pfam" id="PF07916">
    <property type="entry name" value="TraG_N"/>
    <property type="match status" value="1"/>
</dbReference>
<keyword evidence="5" id="KW-1185">Reference proteome</keyword>
<protein>
    <recommendedName>
        <fullName evidence="3">TraG N-terminal Proteobacteria domain-containing protein</fullName>
    </recommendedName>
</protein>
<organism evidence="4 5">
    <name type="scientific">Sphagnum jensenii</name>
    <dbReference type="NCBI Taxonomy" id="128206"/>
    <lineage>
        <taxon>Eukaryota</taxon>
        <taxon>Viridiplantae</taxon>
        <taxon>Streptophyta</taxon>
        <taxon>Embryophyta</taxon>
        <taxon>Bryophyta</taxon>
        <taxon>Sphagnophytina</taxon>
        <taxon>Sphagnopsida</taxon>
        <taxon>Sphagnales</taxon>
        <taxon>Sphagnaceae</taxon>
        <taxon>Sphagnum</taxon>
    </lineage>
</organism>
<name>A0ABP0VJU4_9BRYO</name>
<comment type="caution">
    <text evidence="4">The sequence shown here is derived from an EMBL/GenBank/DDBJ whole genome shotgun (WGS) entry which is preliminary data.</text>
</comment>
<keyword evidence="2" id="KW-0472">Membrane</keyword>
<evidence type="ECO:0000313" key="4">
    <source>
        <dbReference type="EMBL" id="CAK9254206.1"/>
    </source>
</evidence>
<keyword evidence="2" id="KW-0812">Transmembrane</keyword>
<accession>A0ABP0VJU4</accession>
<evidence type="ECO:0000259" key="3">
    <source>
        <dbReference type="Pfam" id="PF07916"/>
    </source>
</evidence>
<evidence type="ECO:0000256" key="1">
    <source>
        <dbReference type="SAM" id="MobiDB-lite"/>
    </source>
</evidence>
<evidence type="ECO:0000256" key="2">
    <source>
        <dbReference type="SAM" id="Phobius"/>
    </source>
</evidence>
<evidence type="ECO:0000313" key="5">
    <source>
        <dbReference type="Proteomes" id="UP001497444"/>
    </source>
</evidence>
<gene>
    <name evidence="4" type="ORF">CSSPJE1EN1_LOCUS29584</name>
</gene>
<proteinExistence type="predicted"/>
<feature type="transmembrane region" description="Helical" evidence="2">
    <location>
        <begin position="355"/>
        <end position="376"/>
    </location>
</feature>
<dbReference type="InterPro" id="IPR012931">
    <property type="entry name" value="TraG_N_Proteobacteria"/>
</dbReference>
<feature type="transmembrane region" description="Helical" evidence="2">
    <location>
        <begin position="317"/>
        <end position="343"/>
    </location>
</feature>
<feature type="region of interest" description="Disordered" evidence="1">
    <location>
        <begin position="904"/>
        <end position="953"/>
    </location>
</feature>
<sequence>MTSVLKLSLALGGVWLALRAILSANVAVFTRDYIVPTYLILNILLLPKTSIHIIDEVNPDFRYSKVDHVPIGIAAVASTASGISKLLTDVIEGSLKTAEATHYGKTGTLFAARLVSMARDMRIIDPVERQNLKDFVRQCFTLPMVWSNMLAGKKAALETPDLLQLIADNPHSWLGSYWRTKGGDATFRYCKEGAAKAKEVLSVEVPASLADLATGLFGSTQVNTVAASKRLKLYFEDAWQSVSHQTANAHQVAAQEMMMNIYRESSDDKRQEFGLERLHPHLIAASSARAKSQQNTGFLVSAQMVGSMLPSLQSTMLAILCVMFVVIVPMTFLPGGFQALVMWLKMILWVESWPIFYAIINCVGMMMASNRGAAYVDTGAGLSLLTQNGLADAAYDAYCYTEGFMAIIPIIAWAVISKSSSALANLSGTITRGVDGLSSKMGSEITDGNLNFDNQSFHNRSIAGYQLAQQQLGSSFSFGDKYDDGRHNITYDTQGVPIIQEAQTQLKTNVTGNDNLAASLTDTAQHALQASHNYSKMASEQLSQGINQLASYAQQYSKGSGTSEGFGRTESMGQSQDWKNTMDIAHKIAQQNNISDEKAFKTLVQGGIDSGLIGKAIGLKAGISMDGSVSAQDREIMDKSKSSGLQDQFSDSLNRAVQHSLDNKGSLTDQSQKQALESIQGSFNKAQNWQEQSQSSLQESDTFSKAASVVEGSSFASTTNWNDQVLAYAASKRGEDIVQTAHWGSKNPDAYRQYAAEFMADKQHAFISSLKSGHSMSEDQIREKFETLYEGRVQKTVGHSDVESVRNKAAQAGVGDVDRQNIEKKVSGLRTETGKAFESRDHQMGQARGKIVQDSQAQDTAYEKRKQDGVAWSTGKRVLNEAAQTGKDMGEGVKAMGGWITDQVTPDIIPSMNNSAPSDKPSFQEATPRMQEQEPATYYQTRDSRESRISSTI</sequence>
<reference evidence="4" key="1">
    <citation type="submission" date="2024-02" db="EMBL/GenBank/DDBJ databases">
        <authorList>
            <consortium name="ELIXIR-Norway"/>
            <consortium name="Elixir Norway"/>
        </authorList>
    </citation>
    <scope>NUCLEOTIDE SEQUENCE</scope>
</reference>
<dbReference type="EMBL" id="CAXAQS010000994">
    <property type="protein sequence ID" value="CAK9254206.1"/>
    <property type="molecule type" value="Genomic_DNA"/>
</dbReference>
<keyword evidence="2" id="KW-1133">Transmembrane helix</keyword>
<feature type="compositionally biased region" description="Basic and acidic residues" evidence="1">
    <location>
        <begin position="942"/>
        <end position="953"/>
    </location>
</feature>
<dbReference type="Proteomes" id="UP001497444">
    <property type="component" value="Unassembled WGS sequence"/>
</dbReference>
<feature type="domain" description="TraG N-terminal Proteobacteria" evidence="3">
    <location>
        <begin position="4"/>
        <end position="432"/>
    </location>
</feature>